<dbReference type="EMBL" id="BART01008100">
    <property type="protein sequence ID" value="GAG68761.1"/>
    <property type="molecule type" value="Genomic_DNA"/>
</dbReference>
<organism evidence="2">
    <name type="scientific">marine sediment metagenome</name>
    <dbReference type="NCBI Taxonomy" id="412755"/>
    <lineage>
        <taxon>unclassified sequences</taxon>
        <taxon>metagenomes</taxon>
        <taxon>ecological metagenomes</taxon>
    </lineage>
</organism>
<feature type="non-terminal residue" evidence="2">
    <location>
        <position position="1"/>
    </location>
</feature>
<feature type="domain" description="Dienelactone hydrolase" evidence="1">
    <location>
        <begin position="14"/>
        <end position="91"/>
    </location>
</feature>
<dbReference type="AlphaFoldDB" id="X1B9V5"/>
<comment type="caution">
    <text evidence="2">The sequence shown here is derived from an EMBL/GenBank/DDBJ whole genome shotgun (WGS) entry which is preliminary data.</text>
</comment>
<dbReference type="InterPro" id="IPR029058">
    <property type="entry name" value="AB_hydrolase_fold"/>
</dbReference>
<gene>
    <name evidence="2" type="ORF">S01H4_18294</name>
</gene>
<evidence type="ECO:0000313" key="2">
    <source>
        <dbReference type="EMBL" id="GAG68761.1"/>
    </source>
</evidence>
<dbReference type="Gene3D" id="3.40.50.1820">
    <property type="entry name" value="alpha/beta hydrolase"/>
    <property type="match status" value="1"/>
</dbReference>
<dbReference type="GO" id="GO:0016787">
    <property type="term" value="F:hydrolase activity"/>
    <property type="evidence" value="ECO:0007669"/>
    <property type="project" value="InterPro"/>
</dbReference>
<name>X1B9V5_9ZZZZ</name>
<accession>X1B9V5</accession>
<dbReference type="SUPFAM" id="SSF53474">
    <property type="entry name" value="alpha/beta-Hydrolases"/>
    <property type="match status" value="1"/>
</dbReference>
<dbReference type="Pfam" id="PF01738">
    <property type="entry name" value="DLH"/>
    <property type="match status" value="1"/>
</dbReference>
<protein>
    <recommendedName>
        <fullName evidence="1">Dienelactone hydrolase domain-containing protein</fullName>
    </recommendedName>
</protein>
<evidence type="ECO:0000259" key="1">
    <source>
        <dbReference type="Pfam" id="PF01738"/>
    </source>
</evidence>
<proteinExistence type="predicted"/>
<sequence>ALRILEHLGLNLKGIAGYSFGGSTALRFSATNRVDFVVSVSSSLALFQEGAYQATQLARIDCPVLMIHGASDLAVPLENMNDISTQINGEVKCVSIENEGHFYHHSLTQIQNEVKLFMKTMDINRTHMG</sequence>
<reference evidence="2" key="1">
    <citation type="journal article" date="2014" name="Front. Microbiol.">
        <title>High frequency of phylogenetically diverse reductive dehalogenase-homologous genes in deep subseafloor sedimentary metagenomes.</title>
        <authorList>
            <person name="Kawai M."/>
            <person name="Futagami T."/>
            <person name="Toyoda A."/>
            <person name="Takaki Y."/>
            <person name="Nishi S."/>
            <person name="Hori S."/>
            <person name="Arai W."/>
            <person name="Tsubouchi T."/>
            <person name="Morono Y."/>
            <person name="Uchiyama I."/>
            <person name="Ito T."/>
            <person name="Fujiyama A."/>
            <person name="Inagaki F."/>
            <person name="Takami H."/>
        </authorList>
    </citation>
    <scope>NUCLEOTIDE SEQUENCE</scope>
    <source>
        <strain evidence="2">Expedition CK06-06</strain>
    </source>
</reference>
<dbReference type="InterPro" id="IPR002925">
    <property type="entry name" value="Dienelactn_hydro"/>
</dbReference>